<dbReference type="PANTHER" id="PTHR13561">
    <property type="entry name" value="DNA REPLICATION REGULATOR DPB11-RELATED"/>
    <property type="match status" value="1"/>
</dbReference>
<dbReference type="AlphaFoldDB" id="A0A9P6Q9J6"/>
<evidence type="ECO:0000259" key="3">
    <source>
        <dbReference type="PROSITE" id="PS50172"/>
    </source>
</evidence>
<feature type="compositionally biased region" description="Low complexity" evidence="2">
    <location>
        <begin position="327"/>
        <end position="361"/>
    </location>
</feature>
<feature type="region of interest" description="Disordered" evidence="2">
    <location>
        <begin position="895"/>
        <end position="933"/>
    </location>
</feature>
<dbReference type="CDD" id="cd17727">
    <property type="entry name" value="BRCT_TopBP1_rpt6"/>
    <property type="match status" value="1"/>
</dbReference>
<feature type="compositionally biased region" description="Polar residues" evidence="2">
    <location>
        <begin position="1006"/>
        <end position="1017"/>
    </location>
</feature>
<sequence length="1121" mass="123774">MHYLLYRADPDGKEIDQKVRAMGGQVNKDLEGGVVTHMVVNKKGLDKYMAANGFSVGPFKGCTVCVTGIPADQRKLIQRDIIQYGGRFTSALQQGSSTHLICAHATGPKYTAALQWGIKCVTRQWLTDTLKTLELADESEYPVVITDNKSSTRSSSTNTSSRSSEVPKGLDEDEDMKDEPIVVPDHMFLEACHVYLCWTFTADQAARFKKMIRFAGGIHVAEYHPLEVTHVVVPSDTLDPQTLELFNNTSELPYIIHQKWLRMSNREGKILPEADYIVPFPTRTEDGQPKPVNFEGTTTWTTDRAVGPRNPQSLSGSKVATLRSRTRNSTVDTDSSSTTTSGKSSTSVHSSSSEQSPVMSRNGLRERTVSGILTNALGDLKVAADMPPAISESPLTQLTPTQLIPSQFTSTLPRQQGSARISSTQRKSITDAGDSQHVDDQENAPIPKIFLGLYITVYGCKEAITNSIREHTLAGGGTYFEETEVPAVPENLVRTIVPLSISMDMAKDLPGIVMTTCWFERSLWDGRVISRNDHFLYKPMKTIPIEGTIGFQDLCVSVSTANLKEFEYKQIGRAIKILGGTFFDKLHTVSTNLLISDVPVGPKYEFMTMNGRPVVRMAWLKQCTEEGRLLPYDGFLLKVDSTTGPTTDQDTGRARTQSSTHDRSNQSLLSNGHLPHSMPSNKPLEGLAICLPVRVSGNYTEMQTMITQMGARFLASYDASATHFIHKGKATADAKRDLRAAKRDGLHIVSPEWLYKCKETRIRVNEREYPETYDEKHLTLCTTPTETSMERPPLSVLPKRATSPSLRNSTARTAKGKKKSQVAGFARSVSGGYSQRQNNGLSTLSQQFHGTASDTTSTMYAYDSISSSVRMSSANSSVVMSQFNATDPHSLPLEENGTADDSGIWKPVPYIPPTRNSSDRKRRRAAPASDDMSLSVPLSDISMVVPADESFDGMSIPENYFNRTTGPHGKDDVYWMDVEGREKKRALMMSLGYKPMKPAGEGSKPADSNRNGSSPYKTQDAGRVTTKYFLLTGIMAQDRSRFRKAILSLGGVILEDVTQDQKEWSIKCTHLVTNGNNPPRTAKIVAARSGSAFIVNKSYMYATIEAGRFVDEEQYLVPSER</sequence>
<dbReference type="Gene3D" id="3.40.50.10190">
    <property type="entry name" value="BRCT domain"/>
    <property type="match status" value="6"/>
</dbReference>
<gene>
    <name evidence="4" type="primary">TOPBP1</name>
    <name evidence="4" type="ORF">BG011_010193</name>
</gene>
<dbReference type="FunFam" id="3.40.50.10190:FF:000010">
    <property type="entry name" value="DNA topoisomerase II binding protein 1"/>
    <property type="match status" value="1"/>
</dbReference>
<dbReference type="Pfam" id="PF00533">
    <property type="entry name" value="BRCT"/>
    <property type="match status" value="1"/>
</dbReference>
<dbReference type="InterPro" id="IPR001357">
    <property type="entry name" value="BRCT_dom"/>
</dbReference>
<dbReference type="GO" id="GO:0006270">
    <property type="term" value="P:DNA replication initiation"/>
    <property type="evidence" value="ECO:0007669"/>
    <property type="project" value="TreeGrafter"/>
</dbReference>
<dbReference type="Proteomes" id="UP000726737">
    <property type="component" value="Unassembled WGS sequence"/>
</dbReference>
<dbReference type="CDD" id="cd17731">
    <property type="entry name" value="BRCT_TopBP1_rpt2_like"/>
    <property type="match status" value="1"/>
</dbReference>
<keyword evidence="5" id="KW-1185">Reference proteome</keyword>
<feature type="domain" description="BRCT" evidence="3">
    <location>
        <begin position="1029"/>
        <end position="1117"/>
    </location>
</feature>
<dbReference type="PANTHER" id="PTHR13561:SF20">
    <property type="entry name" value="DNA TOPOISOMERASE 2-BINDING PROTEIN 1"/>
    <property type="match status" value="1"/>
</dbReference>
<feature type="compositionally biased region" description="Low complexity" evidence="2">
    <location>
        <begin position="151"/>
        <end position="164"/>
    </location>
</feature>
<dbReference type="InterPro" id="IPR036420">
    <property type="entry name" value="BRCT_dom_sf"/>
</dbReference>
<dbReference type="Pfam" id="PF12738">
    <property type="entry name" value="PTCB-BRCT"/>
    <property type="match status" value="1"/>
</dbReference>
<dbReference type="GO" id="GO:0007095">
    <property type="term" value="P:mitotic G2 DNA damage checkpoint signaling"/>
    <property type="evidence" value="ECO:0007669"/>
    <property type="project" value="TreeGrafter"/>
</dbReference>
<feature type="region of interest" description="Disordered" evidence="2">
    <location>
        <begin position="641"/>
        <end position="677"/>
    </location>
</feature>
<dbReference type="SUPFAM" id="SSF52113">
    <property type="entry name" value="BRCT domain"/>
    <property type="match status" value="5"/>
</dbReference>
<name>A0A9P6Q9J6_9FUNG</name>
<feature type="domain" description="BRCT" evidence="3">
    <location>
        <begin position="184"/>
        <end position="278"/>
    </location>
</feature>
<feature type="region of interest" description="Disordered" evidence="2">
    <location>
        <begin position="783"/>
        <end position="822"/>
    </location>
</feature>
<reference evidence="4" key="1">
    <citation type="journal article" date="2020" name="Fungal Divers.">
        <title>Resolving the Mortierellaceae phylogeny through synthesis of multi-gene phylogenetics and phylogenomics.</title>
        <authorList>
            <person name="Vandepol N."/>
            <person name="Liber J."/>
            <person name="Desiro A."/>
            <person name="Na H."/>
            <person name="Kennedy M."/>
            <person name="Barry K."/>
            <person name="Grigoriev I.V."/>
            <person name="Miller A.N."/>
            <person name="O'Donnell K."/>
            <person name="Stajich J.E."/>
            <person name="Bonito G."/>
        </authorList>
    </citation>
    <scope>NUCLEOTIDE SEQUENCE</scope>
    <source>
        <strain evidence="4">KOD948</strain>
    </source>
</reference>
<evidence type="ECO:0000313" key="4">
    <source>
        <dbReference type="EMBL" id="KAG0262396.1"/>
    </source>
</evidence>
<dbReference type="InterPro" id="IPR059215">
    <property type="entry name" value="BRCT2_TopBP1-like"/>
</dbReference>
<evidence type="ECO:0000256" key="1">
    <source>
        <dbReference type="ARBA" id="ARBA00022737"/>
    </source>
</evidence>
<dbReference type="SMART" id="SM00292">
    <property type="entry name" value="BRCT"/>
    <property type="match status" value="5"/>
</dbReference>
<feature type="compositionally biased region" description="Polar residues" evidence="2">
    <location>
        <begin position="410"/>
        <end position="427"/>
    </location>
</feature>
<evidence type="ECO:0000313" key="5">
    <source>
        <dbReference type="Proteomes" id="UP000726737"/>
    </source>
</evidence>
<feature type="region of interest" description="Disordered" evidence="2">
    <location>
        <begin position="995"/>
        <end position="1019"/>
    </location>
</feature>
<dbReference type="PROSITE" id="PS50172">
    <property type="entry name" value="BRCT"/>
    <property type="match status" value="5"/>
</dbReference>
<feature type="domain" description="BRCT" evidence="3">
    <location>
        <begin position="54"/>
        <end position="143"/>
    </location>
</feature>
<evidence type="ECO:0000256" key="2">
    <source>
        <dbReference type="SAM" id="MobiDB-lite"/>
    </source>
</evidence>
<keyword evidence="1" id="KW-0677">Repeat</keyword>
<comment type="caution">
    <text evidence="4">The sequence shown here is derived from an EMBL/GenBank/DDBJ whole genome shotgun (WGS) entry which is preliminary data.</text>
</comment>
<dbReference type="OrthoDB" id="251770at2759"/>
<feature type="compositionally biased region" description="Polar residues" evidence="2">
    <location>
        <begin position="802"/>
        <end position="812"/>
    </location>
</feature>
<proteinExistence type="predicted"/>
<feature type="compositionally biased region" description="Polar residues" evidence="2">
    <location>
        <begin position="641"/>
        <end position="670"/>
    </location>
</feature>
<feature type="region of interest" description="Disordered" evidence="2">
    <location>
        <begin position="281"/>
        <end position="366"/>
    </location>
</feature>
<feature type="region of interest" description="Disordered" evidence="2">
    <location>
        <begin position="147"/>
        <end position="175"/>
    </location>
</feature>
<accession>A0A9P6Q9J6</accession>
<organism evidence="4 5">
    <name type="scientific">Mortierella polycephala</name>
    <dbReference type="NCBI Taxonomy" id="41804"/>
    <lineage>
        <taxon>Eukaryota</taxon>
        <taxon>Fungi</taxon>
        <taxon>Fungi incertae sedis</taxon>
        <taxon>Mucoromycota</taxon>
        <taxon>Mortierellomycotina</taxon>
        <taxon>Mortierellomycetes</taxon>
        <taxon>Mortierellales</taxon>
        <taxon>Mortierellaceae</taxon>
        <taxon>Mortierella</taxon>
    </lineage>
</organism>
<feature type="region of interest" description="Disordered" evidence="2">
    <location>
        <begin position="410"/>
        <end position="441"/>
    </location>
</feature>
<feature type="domain" description="BRCT" evidence="3">
    <location>
        <begin position="679"/>
        <end position="771"/>
    </location>
</feature>
<dbReference type="EMBL" id="JAAAJA010000098">
    <property type="protein sequence ID" value="KAG0262396.1"/>
    <property type="molecule type" value="Genomic_DNA"/>
</dbReference>
<feature type="domain" description="BRCT" evidence="3">
    <location>
        <begin position="551"/>
        <end position="637"/>
    </location>
</feature>
<dbReference type="GO" id="GO:0033314">
    <property type="term" value="P:mitotic DNA replication checkpoint signaling"/>
    <property type="evidence" value="ECO:0007669"/>
    <property type="project" value="TreeGrafter"/>
</dbReference>
<protein>
    <submittedName>
        <fullName evidence="4">DNA topoisomerase 2-binding protein 1</fullName>
    </submittedName>
</protein>